<feature type="compositionally biased region" description="Polar residues" evidence="1">
    <location>
        <begin position="105"/>
        <end position="124"/>
    </location>
</feature>
<dbReference type="RefSeq" id="XP_001327746.1">
    <property type="nucleotide sequence ID" value="XM_001327711.1"/>
</dbReference>
<dbReference type="KEGG" id="tva:4773535"/>
<evidence type="ECO:0000313" key="2">
    <source>
        <dbReference type="EMBL" id="EAY15523.1"/>
    </source>
</evidence>
<evidence type="ECO:0008006" key="4">
    <source>
        <dbReference type="Google" id="ProtNLM"/>
    </source>
</evidence>
<name>A2DVI1_TRIV3</name>
<feature type="region of interest" description="Disordered" evidence="1">
    <location>
        <begin position="89"/>
        <end position="180"/>
    </location>
</feature>
<dbReference type="Proteomes" id="UP000001542">
    <property type="component" value="Unassembled WGS sequence"/>
</dbReference>
<keyword evidence="3" id="KW-1185">Reference proteome</keyword>
<dbReference type="VEuPathDB" id="TrichDB:TVAGG3_0275390"/>
<dbReference type="VEuPathDB" id="TrichDB:TVAG_495380"/>
<dbReference type="AlphaFoldDB" id="A2DVI1"/>
<accession>A2DVI1</accession>
<evidence type="ECO:0000256" key="1">
    <source>
        <dbReference type="SAM" id="MobiDB-lite"/>
    </source>
</evidence>
<evidence type="ECO:0000313" key="3">
    <source>
        <dbReference type="Proteomes" id="UP000001542"/>
    </source>
</evidence>
<sequence>MDVRNRRHVNPSPISDRKVRRRNSSQTNILRLDDSDDDEEDKKFIIKDQDETEFVGKNELFINTQTNPYDPNNDKIRSADVHEFQIEMPKLPSPKSPSSFPRRQVLSSRTYNRPSPIQSANSLQEMEESSTSKDNLAIESTNKPIDTEITDKKECLSPIVVSEPSKPEKSTTDKKKDTDSTVQVEKYGDFSDIEMIHYKMLRISKFTMAGKRFHFQLYKHEYPLLHSKILSEIPCEIFVSQGISCHISDKEHDAVIRCEKKSNTFFLREKGATKDRALIKFISPPIVGGCRSVSMQIRRESDKKILFLKSIPPKLMPNGEWKQDLGIYENMKYQKSVKNVSLYEEETKDRYLTFIRINDNEATIIAHKDIPITAVHLFGVTSYMTRVF</sequence>
<protein>
    <recommendedName>
        <fullName evidence="4">Tubby C-terminal domain-containing protein</fullName>
    </recommendedName>
</protein>
<feature type="compositionally biased region" description="Polar residues" evidence="1">
    <location>
        <begin position="132"/>
        <end position="144"/>
    </location>
</feature>
<dbReference type="EMBL" id="DS113254">
    <property type="protein sequence ID" value="EAY15523.1"/>
    <property type="molecule type" value="Genomic_DNA"/>
</dbReference>
<reference evidence="2" key="2">
    <citation type="journal article" date="2007" name="Science">
        <title>Draft genome sequence of the sexually transmitted pathogen Trichomonas vaginalis.</title>
        <authorList>
            <person name="Carlton J.M."/>
            <person name="Hirt R.P."/>
            <person name="Silva J.C."/>
            <person name="Delcher A.L."/>
            <person name="Schatz M."/>
            <person name="Zhao Q."/>
            <person name="Wortman J.R."/>
            <person name="Bidwell S.L."/>
            <person name="Alsmark U.C.M."/>
            <person name="Besteiro S."/>
            <person name="Sicheritz-Ponten T."/>
            <person name="Noel C.J."/>
            <person name="Dacks J.B."/>
            <person name="Foster P.G."/>
            <person name="Simillion C."/>
            <person name="Van de Peer Y."/>
            <person name="Miranda-Saavedra D."/>
            <person name="Barton G.J."/>
            <person name="Westrop G.D."/>
            <person name="Mueller S."/>
            <person name="Dessi D."/>
            <person name="Fiori P.L."/>
            <person name="Ren Q."/>
            <person name="Paulsen I."/>
            <person name="Zhang H."/>
            <person name="Bastida-Corcuera F.D."/>
            <person name="Simoes-Barbosa A."/>
            <person name="Brown M.T."/>
            <person name="Hayes R.D."/>
            <person name="Mukherjee M."/>
            <person name="Okumura C.Y."/>
            <person name="Schneider R."/>
            <person name="Smith A.J."/>
            <person name="Vanacova S."/>
            <person name="Villalvazo M."/>
            <person name="Haas B.J."/>
            <person name="Pertea M."/>
            <person name="Feldblyum T.V."/>
            <person name="Utterback T.R."/>
            <person name="Shu C.L."/>
            <person name="Osoegawa K."/>
            <person name="de Jong P.J."/>
            <person name="Hrdy I."/>
            <person name="Horvathova L."/>
            <person name="Zubacova Z."/>
            <person name="Dolezal P."/>
            <person name="Malik S.B."/>
            <person name="Logsdon J.M. Jr."/>
            <person name="Henze K."/>
            <person name="Gupta A."/>
            <person name="Wang C.C."/>
            <person name="Dunne R.L."/>
            <person name="Upcroft J.A."/>
            <person name="Upcroft P."/>
            <person name="White O."/>
            <person name="Salzberg S.L."/>
            <person name="Tang P."/>
            <person name="Chiu C.-H."/>
            <person name="Lee Y.-S."/>
            <person name="Embley T.M."/>
            <person name="Coombs G.H."/>
            <person name="Mottram J.C."/>
            <person name="Tachezy J."/>
            <person name="Fraser-Liggett C.M."/>
            <person name="Johnson P.J."/>
        </authorList>
    </citation>
    <scope>NUCLEOTIDE SEQUENCE [LARGE SCALE GENOMIC DNA]</scope>
    <source>
        <strain evidence="2">G3</strain>
    </source>
</reference>
<gene>
    <name evidence="2" type="ORF">TVAG_495380</name>
</gene>
<proteinExistence type="predicted"/>
<feature type="region of interest" description="Disordered" evidence="1">
    <location>
        <begin position="1"/>
        <end position="40"/>
    </location>
</feature>
<feature type="compositionally biased region" description="Basic and acidic residues" evidence="1">
    <location>
        <begin position="165"/>
        <end position="179"/>
    </location>
</feature>
<reference evidence="2" key="1">
    <citation type="submission" date="2006-10" db="EMBL/GenBank/DDBJ databases">
        <authorList>
            <person name="Amadeo P."/>
            <person name="Zhao Q."/>
            <person name="Wortman J."/>
            <person name="Fraser-Liggett C."/>
            <person name="Carlton J."/>
        </authorList>
    </citation>
    <scope>NUCLEOTIDE SEQUENCE</scope>
    <source>
        <strain evidence="2">G3</strain>
    </source>
</reference>
<feature type="compositionally biased region" description="Basic and acidic residues" evidence="1">
    <location>
        <begin position="145"/>
        <end position="155"/>
    </location>
</feature>
<dbReference type="InParanoid" id="A2DVI1"/>
<organism evidence="2 3">
    <name type="scientific">Trichomonas vaginalis (strain ATCC PRA-98 / G3)</name>
    <dbReference type="NCBI Taxonomy" id="412133"/>
    <lineage>
        <taxon>Eukaryota</taxon>
        <taxon>Metamonada</taxon>
        <taxon>Parabasalia</taxon>
        <taxon>Trichomonadida</taxon>
        <taxon>Trichomonadidae</taxon>
        <taxon>Trichomonas</taxon>
    </lineage>
</organism>